<dbReference type="InterPro" id="IPR013783">
    <property type="entry name" value="Ig-like_fold"/>
</dbReference>
<dbReference type="InterPro" id="IPR049826">
    <property type="entry name" value="Ig-like_ice"/>
</dbReference>
<feature type="non-terminal residue" evidence="2">
    <location>
        <position position="1"/>
    </location>
</feature>
<reference evidence="2 3" key="1">
    <citation type="submission" date="2020-11" db="EMBL/GenBank/DDBJ databases">
        <title>Enhanced detection system for hospital associated transmission using whole genome sequencing surveillance.</title>
        <authorList>
            <person name="Harrison L.H."/>
            <person name="Van Tyne D."/>
            <person name="Marsh J.W."/>
            <person name="Griffith M.P."/>
            <person name="Snyder D.J."/>
            <person name="Cooper V.S."/>
            <person name="Mustapha M."/>
        </authorList>
    </citation>
    <scope>NUCLEOTIDE SEQUENCE [LARGE SCALE GENOMIC DNA]</scope>
    <source>
        <strain evidence="2 3">CB00117</strain>
    </source>
</reference>
<proteinExistence type="predicted"/>
<dbReference type="RefSeq" id="WP_200036126.1">
    <property type="nucleotide sequence ID" value="NZ_JADWND010000038.1"/>
</dbReference>
<name>A0ABS0ZYQ4_9ENTR</name>
<feature type="domain" description="Bacterial Ig-like" evidence="1">
    <location>
        <begin position="192"/>
        <end position="260"/>
    </location>
</feature>
<dbReference type="EMBL" id="JADWND010000038">
    <property type="protein sequence ID" value="MBJ8383874.1"/>
    <property type="molecule type" value="Genomic_DNA"/>
</dbReference>
<protein>
    <submittedName>
        <fullName evidence="2">Ig-like domain-containing protein</fullName>
    </submittedName>
</protein>
<organism evidence="2 3">
    <name type="scientific">Citrobacter sedlakii</name>
    <dbReference type="NCBI Taxonomy" id="67826"/>
    <lineage>
        <taxon>Bacteria</taxon>
        <taxon>Pseudomonadati</taxon>
        <taxon>Pseudomonadota</taxon>
        <taxon>Gammaproteobacteria</taxon>
        <taxon>Enterobacterales</taxon>
        <taxon>Enterobacteriaceae</taxon>
        <taxon>Citrobacter</taxon>
        <taxon>Citrobacter freundii complex</taxon>
    </lineage>
</organism>
<comment type="caution">
    <text evidence="2">The sequence shown here is derived from an EMBL/GenBank/DDBJ whole genome shotgun (WGS) entry which is preliminary data.</text>
</comment>
<dbReference type="InterPro" id="IPR044016">
    <property type="entry name" value="Big_13"/>
</dbReference>
<feature type="non-terminal residue" evidence="2">
    <location>
        <position position="379"/>
    </location>
</feature>
<keyword evidence="3" id="KW-1185">Reference proteome</keyword>
<dbReference type="Proteomes" id="UP000746649">
    <property type="component" value="Unassembled WGS sequence"/>
</dbReference>
<gene>
    <name evidence="2" type="ORF">I6M88_23415</name>
</gene>
<dbReference type="NCBIfam" id="NF033510">
    <property type="entry name" value="Ca_tandemer"/>
    <property type="match status" value="4"/>
</dbReference>
<dbReference type="Gene3D" id="2.60.40.10">
    <property type="entry name" value="Immunoglobulins"/>
    <property type="match status" value="4"/>
</dbReference>
<dbReference type="Pfam" id="PF19077">
    <property type="entry name" value="Big_13"/>
    <property type="match status" value="1"/>
</dbReference>
<accession>A0ABS0ZYQ4</accession>
<sequence length="379" mass="37014">DAVVVTINNKTYTTVVDAAGNWSVGVPAADITALNDGTTTVSVTVTNATGNSGSATHDVNVNTAAPVVTINSVTTDDVINAAEQGADLTLSGTTTNVEAGHNVTITFGGKTYTASVDSNGVWTLVVPAADLAGLSDGSARVAAIVSNTAGNSASATHDYSIDTDAPVITISTIAADDILNATEAQADLLIGGTTTAPAGQTVTVTIGGTGYTTQVQANGSWSVTVPAADVASLASGTVTVSVADAAGNTGSASHTLTVDTAAPVVTINTVATDDIINSAEHGQTQMVSGAVTGAAAGDAVVVTINNKTYTTVVDAAGNWNIGVPAADITALNDGTTTVSVTVTSAAGNSGTATHDVNVNTAAPAITINSVTADDVINAA</sequence>
<dbReference type="NCBIfam" id="NF012196">
    <property type="entry name" value="Ig_like_ice"/>
    <property type="match status" value="3"/>
</dbReference>
<evidence type="ECO:0000259" key="1">
    <source>
        <dbReference type="Pfam" id="PF19077"/>
    </source>
</evidence>
<evidence type="ECO:0000313" key="3">
    <source>
        <dbReference type="Proteomes" id="UP000746649"/>
    </source>
</evidence>
<evidence type="ECO:0000313" key="2">
    <source>
        <dbReference type="EMBL" id="MBJ8383874.1"/>
    </source>
</evidence>